<evidence type="ECO:0000256" key="1">
    <source>
        <dbReference type="SAM" id="Phobius"/>
    </source>
</evidence>
<feature type="transmembrane region" description="Helical" evidence="1">
    <location>
        <begin position="107"/>
        <end position="124"/>
    </location>
</feature>
<feature type="transmembrane region" description="Helical" evidence="1">
    <location>
        <begin position="57"/>
        <end position="77"/>
    </location>
</feature>
<dbReference type="AlphaFoldDB" id="A0A168N4L0"/>
<organism evidence="2 3">
    <name type="scientific">Paenibacillus glacialis</name>
    <dbReference type="NCBI Taxonomy" id="494026"/>
    <lineage>
        <taxon>Bacteria</taxon>
        <taxon>Bacillati</taxon>
        <taxon>Bacillota</taxon>
        <taxon>Bacilli</taxon>
        <taxon>Bacillales</taxon>
        <taxon>Paenibacillaceae</taxon>
        <taxon>Paenibacillus</taxon>
    </lineage>
</organism>
<protein>
    <submittedName>
        <fullName evidence="2">Uncharacterized protein</fullName>
    </submittedName>
</protein>
<evidence type="ECO:0000313" key="3">
    <source>
        <dbReference type="Proteomes" id="UP000076967"/>
    </source>
</evidence>
<keyword evidence="1" id="KW-1133">Transmembrane helix</keyword>
<proteinExistence type="predicted"/>
<keyword evidence="1" id="KW-0812">Transmembrane</keyword>
<reference evidence="2 3" key="1">
    <citation type="submission" date="2016-03" db="EMBL/GenBank/DDBJ databases">
        <title>Draft genome sequence of Paenibacillus glacialis DSM 22343.</title>
        <authorList>
            <person name="Shin S.-K."/>
            <person name="Yi H."/>
        </authorList>
    </citation>
    <scope>NUCLEOTIDE SEQUENCE [LARGE SCALE GENOMIC DNA]</scope>
    <source>
        <strain evidence="2 3">DSM 22343</strain>
    </source>
</reference>
<sequence length="149" mass="16660">MMHSKEYPPMMRRLHIGNYILNKLACGGIAFLLLNLITVVMNDYTSSPILPISLEQWVYGIFMMASIVSDAVCALVAPFSRTKSIFLISTWGYIVGFFVVVNGGESPWFSGIVGLGTMLLFYFGRTVLRRHSLTTLVLAWFIPVICLSI</sequence>
<accession>A0A168N4L0</accession>
<evidence type="ECO:0000313" key="2">
    <source>
        <dbReference type="EMBL" id="OAB45382.1"/>
    </source>
</evidence>
<name>A0A168N4L0_9BACL</name>
<dbReference type="EMBL" id="LVJH01000003">
    <property type="protein sequence ID" value="OAB45382.1"/>
    <property type="molecule type" value="Genomic_DNA"/>
</dbReference>
<gene>
    <name evidence="2" type="ORF">PGLA_03785</name>
</gene>
<keyword evidence="3" id="KW-1185">Reference proteome</keyword>
<dbReference type="Proteomes" id="UP000076967">
    <property type="component" value="Unassembled WGS sequence"/>
</dbReference>
<feature type="transmembrane region" description="Helical" evidence="1">
    <location>
        <begin position="20"/>
        <end position="37"/>
    </location>
</feature>
<comment type="caution">
    <text evidence="2">The sequence shown here is derived from an EMBL/GenBank/DDBJ whole genome shotgun (WGS) entry which is preliminary data.</text>
</comment>
<keyword evidence="1" id="KW-0472">Membrane</keyword>
<feature type="transmembrane region" description="Helical" evidence="1">
    <location>
        <begin position="84"/>
        <end position="101"/>
    </location>
</feature>